<evidence type="ECO:0000313" key="1">
    <source>
        <dbReference type="EMBL" id="SVC56223.1"/>
    </source>
</evidence>
<reference evidence="1" key="1">
    <citation type="submission" date="2018-05" db="EMBL/GenBank/DDBJ databases">
        <authorList>
            <person name="Lanie J.A."/>
            <person name="Ng W.-L."/>
            <person name="Kazmierczak K.M."/>
            <person name="Andrzejewski T.M."/>
            <person name="Davidsen T.M."/>
            <person name="Wayne K.J."/>
            <person name="Tettelin H."/>
            <person name="Glass J.I."/>
            <person name="Rusch D."/>
            <person name="Podicherti R."/>
            <person name="Tsui H.-C.T."/>
            <person name="Winkler M.E."/>
        </authorList>
    </citation>
    <scope>NUCLEOTIDE SEQUENCE</scope>
</reference>
<name>A0A382N500_9ZZZZ</name>
<evidence type="ECO:0008006" key="2">
    <source>
        <dbReference type="Google" id="ProtNLM"/>
    </source>
</evidence>
<gene>
    <name evidence="1" type="ORF">METZ01_LOCUS309077</name>
</gene>
<accession>A0A382N500</accession>
<proteinExistence type="predicted"/>
<organism evidence="1">
    <name type="scientific">marine metagenome</name>
    <dbReference type="NCBI Taxonomy" id="408172"/>
    <lineage>
        <taxon>unclassified sequences</taxon>
        <taxon>metagenomes</taxon>
        <taxon>ecological metagenomes</taxon>
    </lineage>
</organism>
<sequence length="179" mass="21000">MVKSVLIPGWGEANLGYEKNSRFFLHSETILVVSCLSAYKMAQVKENEYIAYANEHAGAENINDRRYWVDIGNYDSNYAFDEEHLRMRDGKEGQWSSYPWYWEGSDTRRKRFEKMRINSDKLFFTGRFLIGGIILNHIISGIDALYLSRIIDEKSYSISPKVEYINNNIRYLLSLKIDI</sequence>
<protein>
    <recommendedName>
        <fullName evidence="2">DUF5683 domain-containing protein</fullName>
    </recommendedName>
</protein>
<dbReference type="EMBL" id="UINC01098027">
    <property type="protein sequence ID" value="SVC56223.1"/>
    <property type="molecule type" value="Genomic_DNA"/>
</dbReference>
<dbReference type="AlphaFoldDB" id="A0A382N500"/>